<dbReference type="EMBL" id="FNLC01000002">
    <property type="protein sequence ID" value="SDR06387.1"/>
    <property type="molecule type" value="Genomic_DNA"/>
</dbReference>
<reference evidence="3" key="1">
    <citation type="submission" date="2016-10" db="EMBL/GenBank/DDBJ databases">
        <authorList>
            <person name="Varghese N."/>
            <person name="Submissions S."/>
        </authorList>
    </citation>
    <scope>NUCLEOTIDE SEQUENCE [LARGE SCALE GENOMIC DNA]</scope>
    <source>
        <strain evidence="3">DSM 24767</strain>
    </source>
</reference>
<dbReference type="Pfam" id="PF22557">
    <property type="entry name" value="DuOB"/>
    <property type="match status" value="1"/>
</dbReference>
<proteinExistence type="predicted"/>
<keyword evidence="3" id="KW-1185">Reference proteome</keyword>
<gene>
    <name evidence="2" type="ORF">SAMN04489842_2188</name>
</gene>
<dbReference type="InterPro" id="IPR054335">
    <property type="entry name" value="DuOB_dom"/>
</dbReference>
<dbReference type="RefSeq" id="WP_139169273.1">
    <property type="nucleotide sequence ID" value="NZ_FNLC01000002.1"/>
</dbReference>
<name>A0A1H1FZH7_NATTX</name>
<evidence type="ECO:0000313" key="3">
    <source>
        <dbReference type="Proteomes" id="UP000198848"/>
    </source>
</evidence>
<organism evidence="2 3">
    <name type="scientific">Natronobacterium texcoconense</name>
    <dbReference type="NCBI Taxonomy" id="1095778"/>
    <lineage>
        <taxon>Archaea</taxon>
        <taxon>Methanobacteriati</taxon>
        <taxon>Methanobacteriota</taxon>
        <taxon>Stenosarchaea group</taxon>
        <taxon>Halobacteria</taxon>
        <taxon>Halobacteriales</taxon>
        <taxon>Natrialbaceae</taxon>
        <taxon>Natronobacterium</taxon>
    </lineage>
</organism>
<protein>
    <recommendedName>
        <fullName evidence="1">Dual OB-containing domain-containing protein</fullName>
    </recommendedName>
</protein>
<dbReference type="Proteomes" id="UP000198848">
    <property type="component" value="Unassembled WGS sequence"/>
</dbReference>
<evidence type="ECO:0000259" key="1">
    <source>
        <dbReference type="Pfam" id="PF22557"/>
    </source>
</evidence>
<accession>A0A1H1FZH7</accession>
<dbReference type="AlphaFoldDB" id="A0A1H1FZH7"/>
<dbReference type="OrthoDB" id="375482at2157"/>
<sequence length="233" mass="26083">MPDAIEMVCLANSEKHGDRCVAGVRLDTGGWLRPVSDDTGAGLLESQYETVSGHHPEPLDTVRVKLDHQWPKYHQPENWVISSESWELIDTELHDRAILAINAALQREGTILHDTAHAIPKRELTNTPVFRSLTLISPTEPTFYVREKDDGTIQPRTAFEFDGHEYDLPITDPTWRQQARTAGVGSLPSEEIVSDHEEILFTISLGEASDENKMCYKIVAAVFSLQASHLIGF</sequence>
<feature type="domain" description="Dual OB-containing" evidence="1">
    <location>
        <begin position="5"/>
        <end position="222"/>
    </location>
</feature>
<dbReference type="STRING" id="1095778.SAMN04489842_2188"/>
<evidence type="ECO:0000313" key="2">
    <source>
        <dbReference type="EMBL" id="SDR06387.1"/>
    </source>
</evidence>